<dbReference type="Gene3D" id="3.30.300.10">
    <property type="match status" value="1"/>
</dbReference>
<gene>
    <name evidence="3" type="ORF">DB44_FG00090</name>
</gene>
<evidence type="ECO:0000313" key="4">
    <source>
        <dbReference type="Proteomes" id="UP000031465"/>
    </source>
</evidence>
<dbReference type="Proteomes" id="UP000031465">
    <property type="component" value="Unassembled WGS sequence"/>
</dbReference>
<comment type="caution">
    <text evidence="3">The sequence shown here is derived from an EMBL/GenBank/DDBJ whole genome shotgun (WGS) entry which is preliminary data.</text>
</comment>
<dbReference type="GO" id="GO:0006556">
    <property type="term" value="P:S-adenosylmethionine biosynthetic process"/>
    <property type="evidence" value="ECO:0007669"/>
    <property type="project" value="InterPro"/>
</dbReference>
<accession>A0A0C1JUG0</accession>
<dbReference type="GO" id="GO:0004478">
    <property type="term" value="F:methionine adenosyltransferase activity"/>
    <property type="evidence" value="ECO:0007669"/>
    <property type="project" value="InterPro"/>
</dbReference>
<dbReference type="InterPro" id="IPR022636">
    <property type="entry name" value="S-AdoMet_synthetase_sfam"/>
</dbReference>
<feature type="domain" description="S-adenosylmethionine synthetase N-terminal" evidence="2">
    <location>
        <begin position="2"/>
        <end position="69"/>
    </location>
</feature>
<dbReference type="Pfam" id="PF00438">
    <property type="entry name" value="S-AdoMet_synt_N"/>
    <property type="match status" value="1"/>
</dbReference>
<evidence type="ECO:0000259" key="2">
    <source>
        <dbReference type="Pfam" id="PF00438"/>
    </source>
</evidence>
<sequence length="76" mass="8430">MDQNARVACVILVCRGMVFIAGEIPIHATIDYQGIARQTQTIKEIGYENPELGFDYQSCGVITSLSKNSKLLPRSR</sequence>
<dbReference type="GO" id="GO:0046872">
    <property type="term" value="F:metal ion binding"/>
    <property type="evidence" value="ECO:0007669"/>
    <property type="project" value="UniProtKB-KW"/>
</dbReference>
<dbReference type="AlphaFoldDB" id="A0A0C1JUG0"/>
<evidence type="ECO:0000256" key="1">
    <source>
        <dbReference type="ARBA" id="ARBA00022723"/>
    </source>
</evidence>
<reference evidence="3 4" key="1">
    <citation type="journal article" date="2014" name="Mol. Biol. Evol.">
        <title>Massive expansion of Ubiquitination-related gene families within the Chlamydiae.</title>
        <authorList>
            <person name="Domman D."/>
            <person name="Collingro A."/>
            <person name="Lagkouvardos I."/>
            <person name="Gehre L."/>
            <person name="Weinmaier T."/>
            <person name="Rattei T."/>
            <person name="Subtil A."/>
            <person name="Horn M."/>
        </authorList>
    </citation>
    <scope>NUCLEOTIDE SEQUENCE [LARGE SCALE GENOMIC DNA]</scope>
    <source>
        <strain evidence="3 4">EI2</strain>
    </source>
</reference>
<dbReference type="PANTHER" id="PTHR11964">
    <property type="entry name" value="S-ADENOSYLMETHIONINE SYNTHETASE"/>
    <property type="match status" value="1"/>
</dbReference>
<proteinExistence type="predicted"/>
<dbReference type="InterPro" id="IPR022628">
    <property type="entry name" value="S-AdoMet_synt_N"/>
</dbReference>
<dbReference type="SUPFAM" id="SSF55973">
    <property type="entry name" value="S-adenosylmethionine synthetase"/>
    <property type="match status" value="1"/>
</dbReference>
<keyword evidence="1" id="KW-0479">Metal-binding</keyword>
<name>A0A0C1JUG0_9BACT</name>
<dbReference type="EMBL" id="JSAN01000129">
    <property type="protein sequence ID" value="KIC70917.1"/>
    <property type="molecule type" value="Genomic_DNA"/>
</dbReference>
<organism evidence="3 4">
    <name type="scientific">Candidatus Protochlamydia amoebophila</name>
    <dbReference type="NCBI Taxonomy" id="362787"/>
    <lineage>
        <taxon>Bacteria</taxon>
        <taxon>Pseudomonadati</taxon>
        <taxon>Chlamydiota</taxon>
        <taxon>Chlamydiia</taxon>
        <taxon>Parachlamydiales</taxon>
        <taxon>Parachlamydiaceae</taxon>
        <taxon>Candidatus Protochlamydia</taxon>
    </lineage>
</organism>
<protein>
    <recommendedName>
        <fullName evidence="2">S-adenosylmethionine synthetase N-terminal domain-containing protein</fullName>
    </recommendedName>
</protein>
<dbReference type="PATRIC" id="fig|362787.3.peg.1892"/>
<dbReference type="InterPro" id="IPR002133">
    <property type="entry name" value="S-AdoMet_synthetase"/>
</dbReference>
<dbReference type="GO" id="GO:0005524">
    <property type="term" value="F:ATP binding"/>
    <property type="evidence" value="ECO:0007669"/>
    <property type="project" value="InterPro"/>
</dbReference>
<evidence type="ECO:0000313" key="3">
    <source>
        <dbReference type="EMBL" id="KIC70917.1"/>
    </source>
</evidence>